<keyword evidence="5" id="KW-1185">Reference proteome</keyword>
<dbReference type="InterPro" id="IPR016181">
    <property type="entry name" value="Acyl_CoA_acyltransferase"/>
</dbReference>
<evidence type="ECO:0000256" key="1">
    <source>
        <dbReference type="ARBA" id="ARBA00022679"/>
    </source>
</evidence>
<dbReference type="InterPro" id="IPR050832">
    <property type="entry name" value="Bact_Acetyltransf"/>
</dbReference>
<dbReference type="Gene3D" id="3.40.630.30">
    <property type="match status" value="1"/>
</dbReference>
<reference evidence="5" key="1">
    <citation type="submission" date="2016-10" db="EMBL/GenBank/DDBJ databases">
        <authorList>
            <person name="Varghese N."/>
            <person name="Submissions S."/>
        </authorList>
    </citation>
    <scope>NUCLEOTIDE SEQUENCE [LARGE SCALE GENOMIC DNA]</scope>
    <source>
        <strain evidence="5">DSM 11443</strain>
    </source>
</reference>
<evidence type="ECO:0000313" key="5">
    <source>
        <dbReference type="Proteomes" id="UP000198977"/>
    </source>
</evidence>
<dbReference type="PANTHER" id="PTHR43877">
    <property type="entry name" value="AMINOALKYLPHOSPHONATE N-ACETYLTRANSFERASE-RELATED-RELATED"/>
    <property type="match status" value="1"/>
</dbReference>
<dbReference type="InterPro" id="IPR000182">
    <property type="entry name" value="GNAT_dom"/>
</dbReference>
<accession>A0A1I1Y3U9</accession>
<dbReference type="GO" id="GO:0016747">
    <property type="term" value="F:acyltransferase activity, transferring groups other than amino-acyl groups"/>
    <property type="evidence" value="ECO:0007669"/>
    <property type="project" value="InterPro"/>
</dbReference>
<dbReference type="EMBL" id="FOMW01000005">
    <property type="protein sequence ID" value="SFE14307.1"/>
    <property type="molecule type" value="Genomic_DNA"/>
</dbReference>
<protein>
    <submittedName>
        <fullName evidence="4">L-amino acid N-acyltransferase YncA</fullName>
    </submittedName>
</protein>
<proteinExistence type="predicted"/>
<dbReference type="OrthoDB" id="5997585at2"/>
<keyword evidence="2 4" id="KW-0012">Acyltransferase</keyword>
<dbReference type="PROSITE" id="PS51186">
    <property type="entry name" value="GNAT"/>
    <property type="match status" value="1"/>
</dbReference>
<dbReference type="RefSeq" id="WP_093923384.1">
    <property type="nucleotide sequence ID" value="NZ_FOMW01000005.1"/>
</dbReference>
<dbReference type="AlphaFoldDB" id="A0A1I1Y3U9"/>
<dbReference type="STRING" id="74348.SAMN04488523_105125"/>
<gene>
    <name evidence="4" type="ORF">SAMN04488523_105125</name>
</gene>
<dbReference type="SUPFAM" id="SSF55729">
    <property type="entry name" value="Acyl-CoA N-acyltransferases (Nat)"/>
    <property type="match status" value="1"/>
</dbReference>
<dbReference type="Proteomes" id="UP000198977">
    <property type="component" value="Unassembled WGS sequence"/>
</dbReference>
<name>A0A1I1Y3U9_9RHOB</name>
<feature type="domain" description="N-acetyltransferase" evidence="3">
    <location>
        <begin position="2"/>
        <end position="157"/>
    </location>
</feature>
<evidence type="ECO:0000259" key="3">
    <source>
        <dbReference type="PROSITE" id="PS51186"/>
    </source>
</evidence>
<dbReference type="Pfam" id="PF00583">
    <property type="entry name" value="Acetyltransf_1"/>
    <property type="match status" value="1"/>
</dbReference>
<evidence type="ECO:0000256" key="2">
    <source>
        <dbReference type="ARBA" id="ARBA00023315"/>
    </source>
</evidence>
<sequence>MITVRRAAEADAGQMASLLNEIIKIGGTTAIVRPVIREDLADWMAQNADHSAWHIASDAAGKVVGFQWVAPNSTLPPDAADIATFVQIGQNGLGIGSALFEATKAAARTLGYSWINANIRADNEGGLIYYQSRGFQDYGVIDGYTLSDGQVVDKRLKRFDLSLT</sequence>
<organism evidence="4 5">
    <name type="scientific">Sulfitobacter brevis</name>
    <dbReference type="NCBI Taxonomy" id="74348"/>
    <lineage>
        <taxon>Bacteria</taxon>
        <taxon>Pseudomonadati</taxon>
        <taxon>Pseudomonadota</taxon>
        <taxon>Alphaproteobacteria</taxon>
        <taxon>Rhodobacterales</taxon>
        <taxon>Roseobacteraceae</taxon>
        <taxon>Sulfitobacter</taxon>
    </lineage>
</organism>
<evidence type="ECO:0000313" key="4">
    <source>
        <dbReference type="EMBL" id="SFE14307.1"/>
    </source>
</evidence>
<keyword evidence="1 4" id="KW-0808">Transferase</keyword>